<keyword evidence="2" id="KW-1185">Reference proteome</keyword>
<comment type="caution">
    <text evidence="1">The sequence shown here is derived from an EMBL/GenBank/DDBJ whole genome shotgun (WGS) entry which is preliminary data.</text>
</comment>
<protein>
    <submittedName>
        <fullName evidence="1">Uncharacterized protein</fullName>
    </submittedName>
</protein>
<dbReference type="AlphaFoldDB" id="A0A4E0QXB4"/>
<name>A0A4E0QXB4_FASHE</name>
<reference evidence="1" key="1">
    <citation type="submission" date="2019-03" db="EMBL/GenBank/DDBJ databases">
        <title>Improved annotation for the trematode Fasciola hepatica.</title>
        <authorList>
            <person name="Choi Y.-J."/>
            <person name="Martin J."/>
            <person name="Mitreva M."/>
        </authorList>
    </citation>
    <scope>NUCLEOTIDE SEQUENCE [LARGE SCALE GENOMIC DNA]</scope>
</reference>
<dbReference type="Proteomes" id="UP000230066">
    <property type="component" value="Unassembled WGS sequence"/>
</dbReference>
<organism evidence="1 2">
    <name type="scientific">Fasciola hepatica</name>
    <name type="common">Liver fluke</name>
    <dbReference type="NCBI Taxonomy" id="6192"/>
    <lineage>
        <taxon>Eukaryota</taxon>
        <taxon>Metazoa</taxon>
        <taxon>Spiralia</taxon>
        <taxon>Lophotrochozoa</taxon>
        <taxon>Platyhelminthes</taxon>
        <taxon>Trematoda</taxon>
        <taxon>Digenea</taxon>
        <taxon>Plagiorchiida</taxon>
        <taxon>Echinostomata</taxon>
        <taxon>Echinostomatoidea</taxon>
        <taxon>Fasciolidae</taxon>
        <taxon>Fasciola</taxon>
    </lineage>
</organism>
<sequence length="81" mass="9295">MEDVKMSICGSAVGVERIDLLDEKGESLFCPSDIKYPFDNYKPEPQISMDSEPFLRRKREIYLRTPAETGAVFFTDSLTRL</sequence>
<evidence type="ECO:0000313" key="1">
    <source>
        <dbReference type="EMBL" id="THD19633.1"/>
    </source>
</evidence>
<dbReference type="EMBL" id="JXXN02005951">
    <property type="protein sequence ID" value="THD19633.1"/>
    <property type="molecule type" value="Genomic_DNA"/>
</dbReference>
<accession>A0A4E0QXB4</accession>
<gene>
    <name evidence="1" type="ORF">D915_009403</name>
</gene>
<evidence type="ECO:0000313" key="2">
    <source>
        <dbReference type="Proteomes" id="UP000230066"/>
    </source>
</evidence>
<proteinExistence type="predicted"/>